<reference evidence="1 2" key="1">
    <citation type="journal article" date="2024" name="Plant Biotechnol. J.">
        <title>Dendrobium thyrsiflorum genome and its molecular insights into genes involved in important horticultural traits.</title>
        <authorList>
            <person name="Chen B."/>
            <person name="Wang J.Y."/>
            <person name="Zheng P.J."/>
            <person name="Li K.L."/>
            <person name="Liang Y.M."/>
            <person name="Chen X.F."/>
            <person name="Zhang C."/>
            <person name="Zhao X."/>
            <person name="He X."/>
            <person name="Zhang G.Q."/>
            <person name="Liu Z.J."/>
            <person name="Xu Q."/>
        </authorList>
    </citation>
    <scope>NUCLEOTIDE SEQUENCE [LARGE SCALE GENOMIC DNA]</scope>
    <source>
        <strain evidence="1">GZMU011</strain>
    </source>
</reference>
<organism evidence="1 2">
    <name type="scientific">Dendrobium thyrsiflorum</name>
    <name type="common">Pinecone-like raceme dendrobium</name>
    <name type="synonym">Orchid</name>
    <dbReference type="NCBI Taxonomy" id="117978"/>
    <lineage>
        <taxon>Eukaryota</taxon>
        <taxon>Viridiplantae</taxon>
        <taxon>Streptophyta</taxon>
        <taxon>Embryophyta</taxon>
        <taxon>Tracheophyta</taxon>
        <taxon>Spermatophyta</taxon>
        <taxon>Magnoliopsida</taxon>
        <taxon>Liliopsida</taxon>
        <taxon>Asparagales</taxon>
        <taxon>Orchidaceae</taxon>
        <taxon>Epidendroideae</taxon>
        <taxon>Malaxideae</taxon>
        <taxon>Dendrobiinae</taxon>
        <taxon>Dendrobium</taxon>
    </lineage>
</organism>
<evidence type="ECO:0008006" key="3">
    <source>
        <dbReference type="Google" id="ProtNLM"/>
    </source>
</evidence>
<dbReference type="Gene3D" id="3.40.50.300">
    <property type="entry name" value="P-loop containing nucleotide triphosphate hydrolases"/>
    <property type="match status" value="1"/>
</dbReference>
<accession>A0ABD0VRH0</accession>
<dbReference type="SUPFAM" id="SSF52540">
    <property type="entry name" value="P-loop containing nucleoside triphosphate hydrolases"/>
    <property type="match status" value="1"/>
</dbReference>
<evidence type="ECO:0000313" key="2">
    <source>
        <dbReference type="Proteomes" id="UP001552299"/>
    </source>
</evidence>
<keyword evidence="2" id="KW-1185">Reference proteome</keyword>
<proteinExistence type="predicted"/>
<dbReference type="Proteomes" id="UP001552299">
    <property type="component" value="Unassembled WGS sequence"/>
</dbReference>
<comment type="caution">
    <text evidence="1">The sequence shown here is derived from an EMBL/GenBank/DDBJ whole genome shotgun (WGS) entry which is preliminary data.</text>
</comment>
<name>A0ABD0VRH0_DENTH</name>
<dbReference type="InterPro" id="IPR027417">
    <property type="entry name" value="P-loop_NTPase"/>
</dbReference>
<dbReference type="AlphaFoldDB" id="A0ABD0VRH0"/>
<protein>
    <recommendedName>
        <fullName evidence="3">G domain-containing protein</fullName>
    </recommendedName>
</protein>
<evidence type="ECO:0000313" key="1">
    <source>
        <dbReference type="EMBL" id="KAL0925018.1"/>
    </source>
</evidence>
<dbReference type="EMBL" id="JANQDX010000004">
    <property type="protein sequence ID" value="KAL0925018.1"/>
    <property type="molecule type" value="Genomic_DNA"/>
</dbReference>
<sequence>MNHPFPLLLKLGAVVVAGTAALLSFRRQYGFTALHLLRRNILHTLLNLPGGVDGATVPPTILVLGFRGHGKSAFVNTICRVLVGEEGPMILRSETAPVGFPPTASAQLAVRVAAIVGCDCGEWVGEMEEEGEGLVVEFIDAPPLPEPAVLTSALVEAALDSFAVGGGRSVAPECVVVVLKCSRWVRERHLAIRRLTEIASVVRNRGLNPLIVLTHKKSLRNCKQEELKQKVAFRARTDCVYFIENYTTKCSTKCRAPTVVKNNFDTHYTTLAIIRQCIEFVAQHRRQSSRKRVNLATHVNEKNKDERIDFNKS</sequence>
<gene>
    <name evidence="1" type="ORF">M5K25_003324</name>
</gene>